<name>A0ABQ6ZXR5_9PSED</name>
<organism evidence="1 2">
    <name type="scientific">Pseudomonas antarctica</name>
    <dbReference type="NCBI Taxonomy" id="219572"/>
    <lineage>
        <taxon>Bacteria</taxon>
        <taxon>Pseudomonadati</taxon>
        <taxon>Pseudomonadota</taxon>
        <taxon>Gammaproteobacteria</taxon>
        <taxon>Pseudomonadales</taxon>
        <taxon>Pseudomonadaceae</taxon>
        <taxon>Pseudomonas</taxon>
    </lineage>
</organism>
<accession>A0ABQ6ZXR5</accession>
<protein>
    <submittedName>
        <fullName evidence="1">Uncharacterized protein</fullName>
    </submittedName>
</protein>
<evidence type="ECO:0000313" key="1">
    <source>
        <dbReference type="EMBL" id="KAF2409210.1"/>
    </source>
</evidence>
<reference evidence="1 2" key="1">
    <citation type="submission" date="2015-01" db="EMBL/GenBank/DDBJ databases">
        <title>Genome Sequence of Pseudomonas antarctica CMS 35.</title>
        <authorList>
            <person name="Voget S."/>
            <person name="Chow J."/>
            <person name="Daniel R."/>
            <person name="Streit W."/>
        </authorList>
    </citation>
    <scope>NUCLEOTIDE SEQUENCE [LARGE SCALE GENOMIC DNA]</scope>
    <source>
        <strain evidence="1 2">CMS 35</strain>
    </source>
</reference>
<comment type="caution">
    <text evidence="1">The sequence shown here is derived from an EMBL/GenBank/DDBJ whole genome shotgun (WGS) entry which is preliminary data.</text>
</comment>
<dbReference type="EMBL" id="JXDI01000001">
    <property type="protein sequence ID" value="KAF2409210.1"/>
    <property type="molecule type" value="Genomic_DNA"/>
</dbReference>
<gene>
    <name evidence="1" type="ORF">PSAN_16150</name>
</gene>
<dbReference type="Proteomes" id="UP000748067">
    <property type="component" value="Unassembled WGS sequence"/>
</dbReference>
<evidence type="ECO:0000313" key="2">
    <source>
        <dbReference type="Proteomes" id="UP000748067"/>
    </source>
</evidence>
<sequence>MGCYKKHALYAAIFSAARRFWTAWVLDLSADYTLKNRTFTFGGDNATDKYPENVNAYASSGGNLA</sequence>
<proteinExistence type="predicted"/>
<keyword evidence="2" id="KW-1185">Reference proteome</keyword>